<evidence type="ECO:0000313" key="2">
    <source>
        <dbReference type="Proteomes" id="UP000050297"/>
    </source>
</evidence>
<protein>
    <submittedName>
        <fullName evidence="1">L-PSP family endoribonuclease</fullName>
    </submittedName>
</protein>
<dbReference type="RefSeq" id="WP_003403473.1">
    <property type="nucleotide sequence ID" value="NZ_LGAR01000024.1"/>
</dbReference>
<dbReference type="PANTHER" id="PTHR11803">
    <property type="entry name" value="2-IMINOBUTANOATE/2-IMINOPROPANOATE DEAMINASE RIDA"/>
    <property type="match status" value="1"/>
</dbReference>
<dbReference type="CDD" id="cd00448">
    <property type="entry name" value="YjgF_YER057c_UK114_family"/>
    <property type="match status" value="1"/>
</dbReference>
<dbReference type="Pfam" id="PF01042">
    <property type="entry name" value="Ribonuc_L-PSP"/>
    <property type="match status" value="1"/>
</dbReference>
<name>A0A0L8IX92_PSESX</name>
<dbReference type="AlphaFoldDB" id="A0A0L8IX92"/>
<organism evidence="1 2">
    <name type="scientific">Pseudomonas syringae pv. aceris</name>
    <dbReference type="NCBI Taxonomy" id="199198"/>
    <lineage>
        <taxon>Bacteria</taxon>
        <taxon>Pseudomonadati</taxon>
        <taxon>Pseudomonadota</taxon>
        <taxon>Gammaproteobacteria</taxon>
        <taxon>Pseudomonadales</taxon>
        <taxon>Pseudomonadaceae</taxon>
        <taxon>Pseudomonas</taxon>
        <taxon>Pseudomonas syringae</taxon>
    </lineage>
</organism>
<dbReference type="SUPFAM" id="SSF55298">
    <property type="entry name" value="YjgF-like"/>
    <property type="match status" value="1"/>
</dbReference>
<dbReference type="GO" id="GO:0019239">
    <property type="term" value="F:deaminase activity"/>
    <property type="evidence" value="ECO:0007669"/>
    <property type="project" value="TreeGrafter"/>
</dbReference>
<sequence length="129" mass="14104">MKRITAAPSTIGPVGPYSQAVVSGNLVFTAGQIPARNDFDTQPESFEEQVRQTLNNLENILIAAGSDFNHVIKVNSYLTDPAQLQPFNRIYAEILGHAPPARTTVCVSLWDVALEIDCVAELICHKDPK</sequence>
<dbReference type="InterPro" id="IPR006175">
    <property type="entry name" value="YjgF/YER057c/UK114"/>
</dbReference>
<dbReference type="EMBL" id="LJPM01000216">
    <property type="protein sequence ID" value="KPW21688.1"/>
    <property type="molecule type" value="Genomic_DNA"/>
</dbReference>
<dbReference type="Proteomes" id="UP000050297">
    <property type="component" value="Unassembled WGS sequence"/>
</dbReference>
<gene>
    <name evidence="1" type="ORF">ALO91_00316</name>
</gene>
<reference evidence="1 2" key="1">
    <citation type="submission" date="2015-09" db="EMBL/GenBank/DDBJ databases">
        <title>Genome announcement of multiple Pseudomonas syringae strains.</title>
        <authorList>
            <person name="Thakur S."/>
            <person name="Wang P.W."/>
            <person name="Gong Y."/>
            <person name="Weir B.S."/>
            <person name="Guttman D.S."/>
        </authorList>
    </citation>
    <scope>NUCLEOTIDE SEQUENCE [LARGE SCALE GENOMIC DNA]</scope>
    <source>
        <strain evidence="1 2">ICMP2802</strain>
    </source>
</reference>
<dbReference type="PANTHER" id="PTHR11803:SF44">
    <property type="entry name" value="RUTC FAMILY PROTEIN YJGH"/>
    <property type="match status" value="1"/>
</dbReference>
<dbReference type="GO" id="GO:0005829">
    <property type="term" value="C:cytosol"/>
    <property type="evidence" value="ECO:0007669"/>
    <property type="project" value="TreeGrafter"/>
</dbReference>
<evidence type="ECO:0000313" key="1">
    <source>
        <dbReference type="EMBL" id="KPW21688.1"/>
    </source>
</evidence>
<proteinExistence type="predicted"/>
<dbReference type="InterPro" id="IPR035959">
    <property type="entry name" value="RutC-like_sf"/>
</dbReference>
<comment type="caution">
    <text evidence="1">The sequence shown here is derived from an EMBL/GenBank/DDBJ whole genome shotgun (WGS) entry which is preliminary data.</text>
</comment>
<accession>A0A0L8IX92</accession>
<dbReference type="Gene3D" id="3.30.1330.40">
    <property type="entry name" value="RutC-like"/>
    <property type="match status" value="1"/>
</dbReference>
<dbReference type="PATRIC" id="fig|199198.4.peg.1675"/>